<dbReference type="Proteomes" id="UP000236753">
    <property type="component" value="Unassembled WGS sequence"/>
</dbReference>
<name>A0A1H5TXD5_9PROT</name>
<dbReference type="RefSeq" id="WP_103965954.1">
    <property type="nucleotide sequence ID" value="NZ_FNUX01000006.1"/>
</dbReference>
<evidence type="ECO:0000313" key="4">
    <source>
        <dbReference type="Proteomes" id="UP000236753"/>
    </source>
</evidence>
<proteinExistence type="predicted"/>
<organism evidence="3 4">
    <name type="scientific">Nitrosomonas ureae</name>
    <dbReference type="NCBI Taxonomy" id="44577"/>
    <lineage>
        <taxon>Bacteria</taxon>
        <taxon>Pseudomonadati</taxon>
        <taxon>Pseudomonadota</taxon>
        <taxon>Betaproteobacteria</taxon>
        <taxon>Nitrosomonadales</taxon>
        <taxon>Nitrosomonadaceae</taxon>
        <taxon>Nitrosomonas</taxon>
    </lineage>
</organism>
<keyword evidence="2" id="KW-0472">Membrane</keyword>
<protein>
    <submittedName>
        <fullName evidence="3">Uncharacterized protein</fullName>
    </submittedName>
</protein>
<dbReference type="EMBL" id="FNUX01000006">
    <property type="protein sequence ID" value="SEF67390.1"/>
    <property type="molecule type" value="Genomic_DNA"/>
</dbReference>
<keyword evidence="2" id="KW-0812">Transmembrane</keyword>
<evidence type="ECO:0000313" key="3">
    <source>
        <dbReference type="EMBL" id="SEF67390.1"/>
    </source>
</evidence>
<keyword evidence="2" id="KW-1133">Transmembrane helix</keyword>
<evidence type="ECO:0000256" key="2">
    <source>
        <dbReference type="SAM" id="Phobius"/>
    </source>
</evidence>
<feature type="transmembrane region" description="Helical" evidence="2">
    <location>
        <begin position="12"/>
        <end position="32"/>
    </location>
</feature>
<evidence type="ECO:0000256" key="1">
    <source>
        <dbReference type="SAM" id="MobiDB-lite"/>
    </source>
</evidence>
<reference evidence="3 4" key="1">
    <citation type="submission" date="2016-10" db="EMBL/GenBank/DDBJ databases">
        <authorList>
            <person name="de Groot N.N."/>
        </authorList>
    </citation>
    <scope>NUCLEOTIDE SEQUENCE [LARGE SCALE GENOMIC DNA]</scope>
    <source>
        <strain evidence="3 4">Nm13</strain>
    </source>
</reference>
<feature type="region of interest" description="Disordered" evidence="1">
    <location>
        <begin position="42"/>
        <end position="65"/>
    </location>
</feature>
<dbReference type="AlphaFoldDB" id="A0A1H5TXD5"/>
<dbReference type="OrthoDB" id="8548348at2"/>
<sequence length="65" mass="7022">MEIRELIQSPQLFVVYAITILYTITFSLAAVVTQPTDAAVSGSQSMHQAAKAEIQPDAVRNSRSG</sequence>
<accession>A0A1H5TXD5</accession>
<gene>
    <name evidence="3" type="ORF">SAMN05216334_1068</name>
</gene>